<gene>
    <name evidence="3" type="ORF">E4A48_02175</name>
</gene>
<dbReference type="Pfam" id="PF06713">
    <property type="entry name" value="bPH_4"/>
    <property type="match status" value="1"/>
</dbReference>
<dbReference type="Proteomes" id="UP000319349">
    <property type="component" value="Chromosome"/>
</dbReference>
<dbReference type="RefSeq" id="WP_080603111.1">
    <property type="nucleotide sequence ID" value="NZ_CP038228.1"/>
</dbReference>
<sequence length="137" mass="15070">MTFRSKIDWWLAAIMLLVIAVSLVTVVAASHGRSNGGLLTAAAVFVIGTVLPAWLLLSTAYTIESEVLIVRSGPIRQRIPLDQISDIRPSSNPISSPALSLDRLEIHYGQKRILISPKDKQGFIKAIRDAQRALEQR</sequence>
<keyword evidence="4" id="KW-1185">Reference proteome</keyword>
<dbReference type="EMBL" id="CP038228">
    <property type="protein sequence ID" value="QDI02664.1"/>
    <property type="molecule type" value="Genomic_DNA"/>
</dbReference>
<accession>A0A514E9F1</accession>
<organism evidence="3 4">
    <name type="scientific">Xanthomonas cerealis pv. cerealis</name>
    <dbReference type="NCBI Taxonomy" id="152263"/>
    <lineage>
        <taxon>Bacteria</taxon>
        <taxon>Pseudomonadati</taxon>
        <taxon>Pseudomonadota</taxon>
        <taxon>Gammaproteobacteria</taxon>
        <taxon>Lysobacterales</taxon>
        <taxon>Lysobacteraceae</taxon>
        <taxon>Xanthomonas</taxon>
        <taxon>Xanthomonas translucens group</taxon>
        <taxon>Xanthomonas cerealis</taxon>
    </lineage>
</organism>
<feature type="domain" description="Uncharacterized protein YyaB-like PH" evidence="2">
    <location>
        <begin position="59"/>
        <end position="129"/>
    </location>
</feature>
<keyword evidence="1" id="KW-1133">Transmembrane helix</keyword>
<evidence type="ECO:0000259" key="2">
    <source>
        <dbReference type="Pfam" id="PF06713"/>
    </source>
</evidence>
<keyword evidence="1" id="KW-0812">Transmembrane</keyword>
<dbReference type="InterPro" id="IPR009589">
    <property type="entry name" value="PH_YyaB-like"/>
</dbReference>
<evidence type="ECO:0000313" key="4">
    <source>
        <dbReference type="Proteomes" id="UP000319349"/>
    </source>
</evidence>
<protein>
    <recommendedName>
        <fullName evidence="2">Uncharacterized protein YyaB-like PH domain-containing protein</fullName>
    </recommendedName>
</protein>
<keyword evidence="1" id="KW-0472">Membrane</keyword>
<reference evidence="3 4" key="1">
    <citation type="submission" date="2019-03" db="EMBL/GenBank/DDBJ databases">
        <title>Tal1 in Xanthomonas translucens pv. cerealis Contributes to Virulence in Bacterial Leaf Streak of Wheat.</title>
        <authorList>
            <person name="Shah S.M.A."/>
            <person name="Haq F."/>
            <person name="Ma W."/>
            <person name="Xu X."/>
            <person name="Wang S."/>
            <person name="Xu Z."/>
            <person name="Zou L."/>
            <person name="Zhu B."/>
            <person name="Chen G."/>
        </authorList>
    </citation>
    <scope>NUCLEOTIDE SEQUENCE [LARGE SCALE GENOMIC DNA]</scope>
    <source>
        <strain evidence="3 4">01</strain>
    </source>
</reference>
<dbReference type="AlphaFoldDB" id="A0A514E9F1"/>
<feature type="transmembrane region" description="Helical" evidence="1">
    <location>
        <begin position="38"/>
        <end position="57"/>
    </location>
</feature>
<name>A0A514E9F1_9XANT</name>
<dbReference type="GO" id="GO:0030153">
    <property type="term" value="P:bacteriocin immunity"/>
    <property type="evidence" value="ECO:0007669"/>
    <property type="project" value="InterPro"/>
</dbReference>
<evidence type="ECO:0000256" key="1">
    <source>
        <dbReference type="SAM" id="Phobius"/>
    </source>
</evidence>
<evidence type="ECO:0000313" key="3">
    <source>
        <dbReference type="EMBL" id="QDI02664.1"/>
    </source>
</evidence>
<proteinExistence type="predicted"/>